<keyword evidence="7" id="KW-0539">Nucleus</keyword>
<dbReference type="GO" id="GO:0003677">
    <property type="term" value="F:DNA binding"/>
    <property type="evidence" value="ECO:0007669"/>
    <property type="project" value="UniProtKB-KW"/>
</dbReference>
<evidence type="ECO:0000259" key="8">
    <source>
        <dbReference type="Pfam" id="PF03167"/>
    </source>
</evidence>
<proteinExistence type="inferred from homology"/>
<keyword evidence="3" id="KW-0227">DNA damage</keyword>
<evidence type="ECO:0000256" key="2">
    <source>
        <dbReference type="ARBA" id="ARBA00007889"/>
    </source>
</evidence>
<keyword evidence="6" id="KW-0234">DNA repair</keyword>
<evidence type="ECO:0000256" key="1">
    <source>
        <dbReference type="ARBA" id="ARBA00004123"/>
    </source>
</evidence>
<dbReference type="InterPro" id="IPR036895">
    <property type="entry name" value="Uracil-DNA_glycosylase-like_sf"/>
</dbReference>
<feature type="domain" description="Uracil-DNA glycosylase-like" evidence="8">
    <location>
        <begin position="66"/>
        <end position="247"/>
    </location>
</feature>
<dbReference type="EMBL" id="ODYU01012138">
    <property type="protein sequence ID" value="SOQ58276.1"/>
    <property type="molecule type" value="Genomic_DNA"/>
</dbReference>
<evidence type="ECO:0000313" key="9">
    <source>
        <dbReference type="EMBL" id="SOQ58276.1"/>
    </source>
</evidence>
<keyword evidence="4" id="KW-0378">Hydrolase</keyword>
<dbReference type="FunFam" id="3.40.470.10:FF:000005">
    <property type="entry name" value="Single-strand selective monofunctional uracil DNA glycosylase"/>
    <property type="match status" value="1"/>
</dbReference>
<dbReference type="GO" id="GO:0005634">
    <property type="term" value="C:nucleus"/>
    <property type="evidence" value="ECO:0007669"/>
    <property type="project" value="UniProtKB-SubCell"/>
</dbReference>
<dbReference type="GO" id="GO:0000703">
    <property type="term" value="F:oxidized pyrimidine nucleobase lesion DNA N-glycosylase activity"/>
    <property type="evidence" value="ECO:0007669"/>
    <property type="project" value="TreeGrafter"/>
</dbReference>
<sequence length="269" mass="30983">MEIEVVSSFFTSSSGESSSEDISEKFLQLVDELNLSLGQFQMPKKVKAVYNPTIYAREPFEMYVRKYCNTPKRIIFFGMNPGPFGMSQTGIPFGEIESVRDWLGISGTVGKPPVEIKSREVLGFDCKRSEISGKRFWGLFRTLCGTPENFFKSSFVYNYLPQQWLTDTGCNLTPGDFKTHEVQELYNICDPVFHKVLELYQVDYIVAIGKFCETRAKKTIEKYSLPKPVKILYMQHPSPRVVNNNNWTEKTIDFLKENNLLQYYTQPSA</sequence>
<dbReference type="AlphaFoldDB" id="A0A2H1WZ95"/>
<evidence type="ECO:0000256" key="3">
    <source>
        <dbReference type="ARBA" id="ARBA00022763"/>
    </source>
</evidence>
<dbReference type="PANTHER" id="PTHR13235:SF2">
    <property type="entry name" value="SINGLE-STRAND SELECTIVE MONOFUNCTIONAL URACIL DNA GLYCOSYLASE"/>
    <property type="match status" value="1"/>
</dbReference>
<dbReference type="CDD" id="cd19374">
    <property type="entry name" value="UDG-F3_SMUG1-like"/>
    <property type="match status" value="1"/>
</dbReference>
<dbReference type="InterPro" id="IPR039134">
    <property type="entry name" value="SMUG1"/>
</dbReference>
<dbReference type="InterPro" id="IPR005122">
    <property type="entry name" value="Uracil-DNA_glycosylase-like"/>
</dbReference>
<evidence type="ECO:0000256" key="7">
    <source>
        <dbReference type="ARBA" id="ARBA00023242"/>
    </source>
</evidence>
<dbReference type="Gene3D" id="3.40.470.10">
    <property type="entry name" value="Uracil-DNA glycosylase-like domain"/>
    <property type="match status" value="1"/>
</dbReference>
<comment type="subcellular location">
    <subcellularLocation>
        <location evidence="1">Nucleus</location>
    </subcellularLocation>
</comment>
<dbReference type="PANTHER" id="PTHR13235">
    <property type="entry name" value="SINGLE-STRAND SELECTIVE MONOFUNCTIONAL URACIL DNA GLYCOSYLASE"/>
    <property type="match status" value="1"/>
</dbReference>
<protein>
    <submittedName>
        <fullName evidence="9">SFRICE_002103</fullName>
    </submittedName>
</protein>
<comment type="similarity">
    <text evidence="2">Belongs to the uracil-DNA glycosylase (UDG) superfamily. SMUG1 family.</text>
</comment>
<keyword evidence="5" id="KW-0238">DNA-binding</keyword>
<name>A0A2H1WZ95_SPOFR</name>
<organism evidence="9">
    <name type="scientific">Spodoptera frugiperda</name>
    <name type="common">Fall armyworm</name>
    <dbReference type="NCBI Taxonomy" id="7108"/>
    <lineage>
        <taxon>Eukaryota</taxon>
        <taxon>Metazoa</taxon>
        <taxon>Ecdysozoa</taxon>
        <taxon>Arthropoda</taxon>
        <taxon>Hexapoda</taxon>
        <taxon>Insecta</taxon>
        <taxon>Pterygota</taxon>
        <taxon>Neoptera</taxon>
        <taxon>Endopterygota</taxon>
        <taxon>Lepidoptera</taxon>
        <taxon>Glossata</taxon>
        <taxon>Ditrysia</taxon>
        <taxon>Noctuoidea</taxon>
        <taxon>Noctuidae</taxon>
        <taxon>Amphipyrinae</taxon>
        <taxon>Spodoptera</taxon>
    </lineage>
</organism>
<dbReference type="GO" id="GO:0006284">
    <property type="term" value="P:base-excision repair"/>
    <property type="evidence" value="ECO:0007669"/>
    <property type="project" value="InterPro"/>
</dbReference>
<evidence type="ECO:0000256" key="4">
    <source>
        <dbReference type="ARBA" id="ARBA00022801"/>
    </source>
</evidence>
<dbReference type="SUPFAM" id="SSF52141">
    <property type="entry name" value="Uracil-DNA glycosylase-like"/>
    <property type="match status" value="1"/>
</dbReference>
<reference evidence="9" key="1">
    <citation type="submission" date="2016-07" db="EMBL/GenBank/DDBJ databases">
        <authorList>
            <person name="Bretaudeau A."/>
        </authorList>
    </citation>
    <scope>NUCLEOTIDE SEQUENCE</scope>
    <source>
        <strain evidence="9">Rice</strain>
        <tissue evidence="9">Whole body</tissue>
    </source>
</reference>
<evidence type="ECO:0000256" key="6">
    <source>
        <dbReference type="ARBA" id="ARBA00023204"/>
    </source>
</evidence>
<dbReference type="GO" id="GO:0017065">
    <property type="term" value="F:single-strand selective uracil DNA N-glycosylase activity"/>
    <property type="evidence" value="ECO:0007669"/>
    <property type="project" value="InterPro"/>
</dbReference>
<accession>A0A2H1WZ95</accession>
<dbReference type="Pfam" id="PF03167">
    <property type="entry name" value="UDG"/>
    <property type="match status" value="1"/>
</dbReference>
<evidence type="ECO:0000256" key="5">
    <source>
        <dbReference type="ARBA" id="ARBA00023125"/>
    </source>
</evidence>
<gene>
    <name evidence="9" type="ORF">SFRICE_002103</name>
</gene>